<keyword evidence="2" id="KW-0812">Transmembrane</keyword>
<dbReference type="RefSeq" id="WP_203893392.1">
    <property type="nucleotide sequence ID" value="NZ_BOOH01000044.1"/>
</dbReference>
<reference evidence="4 5" key="1">
    <citation type="submission" date="2021-01" db="EMBL/GenBank/DDBJ databases">
        <title>Whole genome shotgun sequence of Planobispora longispora NBRC 13918.</title>
        <authorList>
            <person name="Komaki H."/>
            <person name="Tamura T."/>
        </authorList>
    </citation>
    <scope>NUCLEOTIDE SEQUENCE [LARGE SCALE GENOMIC DNA]</scope>
    <source>
        <strain evidence="4 5">NBRC 13918</strain>
    </source>
</reference>
<feature type="transmembrane region" description="Helical" evidence="2">
    <location>
        <begin position="7"/>
        <end position="28"/>
    </location>
</feature>
<dbReference type="InterPro" id="IPR001789">
    <property type="entry name" value="Sig_transdc_resp-reg_receiver"/>
</dbReference>
<feature type="modified residue" description="4-aspartylphosphate" evidence="1">
    <location>
        <position position="138"/>
    </location>
</feature>
<keyword evidence="2" id="KW-0472">Membrane</keyword>
<evidence type="ECO:0000259" key="3">
    <source>
        <dbReference type="PROSITE" id="PS50110"/>
    </source>
</evidence>
<evidence type="ECO:0000313" key="4">
    <source>
        <dbReference type="EMBL" id="GIH78913.1"/>
    </source>
</evidence>
<keyword evidence="2" id="KW-1133">Transmembrane helix</keyword>
<keyword evidence="5" id="KW-1185">Reference proteome</keyword>
<dbReference type="PROSITE" id="PS50110">
    <property type="entry name" value="RESPONSE_REGULATORY"/>
    <property type="match status" value="1"/>
</dbReference>
<gene>
    <name evidence="4" type="ORF">Plo01_53420</name>
</gene>
<dbReference type="Proteomes" id="UP000616724">
    <property type="component" value="Unassembled WGS sequence"/>
</dbReference>
<dbReference type="EMBL" id="BOOH01000044">
    <property type="protein sequence ID" value="GIH78913.1"/>
    <property type="molecule type" value="Genomic_DNA"/>
</dbReference>
<dbReference type="GO" id="GO:0000160">
    <property type="term" value="P:phosphorelay signal transduction system"/>
    <property type="evidence" value="ECO:0007669"/>
    <property type="project" value="InterPro"/>
</dbReference>
<protein>
    <submittedName>
        <fullName evidence="4">Response regulator</fullName>
    </submittedName>
</protein>
<dbReference type="AlphaFoldDB" id="A0A8J3RVE3"/>
<keyword evidence="1" id="KW-0597">Phosphoprotein</keyword>
<evidence type="ECO:0000256" key="2">
    <source>
        <dbReference type="SAM" id="Phobius"/>
    </source>
</evidence>
<dbReference type="InterPro" id="IPR011006">
    <property type="entry name" value="CheY-like_superfamily"/>
</dbReference>
<sequence length="214" mass="23453">MKDIAELINAIAALAWPLIVGIVVWRLFPVIKEIARSRGFTVNIGGAELTVQEISEKLLESTAVIQGRLASAPPEEPEALPDRYLRRVLWVDDVPANNAYEVAQLEALGVEVIRALSTGEGMAALRGATVPFDAVISDMSREEDGFYNRDAGLDLAREMRGRGDDRPLFVYGSRRTLAREDEILAAGGNGVTYSPTTLLQMLRSVGRFPREENA</sequence>
<accession>A0A8J3RVE3</accession>
<comment type="caution">
    <text evidence="4">The sequence shown here is derived from an EMBL/GenBank/DDBJ whole genome shotgun (WGS) entry which is preliminary data.</text>
</comment>
<dbReference type="Gene3D" id="3.40.50.2300">
    <property type="match status" value="1"/>
</dbReference>
<evidence type="ECO:0000256" key="1">
    <source>
        <dbReference type="PROSITE-ProRule" id="PRU00169"/>
    </source>
</evidence>
<evidence type="ECO:0000313" key="5">
    <source>
        <dbReference type="Proteomes" id="UP000616724"/>
    </source>
</evidence>
<organism evidence="4 5">
    <name type="scientific">Planobispora longispora</name>
    <dbReference type="NCBI Taxonomy" id="28887"/>
    <lineage>
        <taxon>Bacteria</taxon>
        <taxon>Bacillati</taxon>
        <taxon>Actinomycetota</taxon>
        <taxon>Actinomycetes</taxon>
        <taxon>Streptosporangiales</taxon>
        <taxon>Streptosporangiaceae</taxon>
        <taxon>Planobispora</taxon>
    </lineage>
</organism>
<proteinExistence type="predicted"/>
<dbReference type="SUPFAM" id="SSF52172">
    <property type="entry name" value="CheY-like"/>
    <property type="match status" value="1"/>
</dbReference>
<feature type="domain" description="Response regulatory" evidence="3">
    <location>
        <begin position="87"/>
        <end position="209"/>
    </location>
</feature>
<name>A0A8J3RVE3_9ACTN</name>